<dbReference type="InterPro" id="IPR036291">
    <property type="entry name" value="NAD(P)-bd_dom_sf"/>
</dbReference>
<gene>
    <name evidence="2" type="ORF">ATN88_08800</name>
</gene>
<evidence type="ECO:0000313" key="3">
    <source>
        <dbReference type="Proteomes" id="UP000070529"/>
    </source>
</evidence>
<dbReference type="Gene3D" id="3.30.360.10">
    <property type="entry name" value="Dihydrodipicolinate Reductase, domain 2"/>
    <property type="match status" value="1"/>
</dbReference>
<evidence type="ECO:0000259" key="1">
    <source>
        <dbReference type="Pfam" id="PF01408"/>
    </source>
</evidence>
<evidence type="ECO:0000313" key="2">
    <source>
        <dbReference type="EMBL" id="KXF82269.1"/>
    </source>
</evidence>
<dbReference type="Proteomes" id="UP000070529">
    <property type="component" value="Unassembled WGS sequence"/>
</dbReference>
<dbReference type="SUPFAM" id="SSF55347">
    <property type="entry name" value="Glyceraldehyde-3-phosphate dehydrogenase-like, C-terminal domain"/>
    <property type="match status" value="1"/>
</dbReference>
<dbReference type="SUPFAM" id="SSF51735">
    <property type="entry name" value="NAD(P)-binding Rossmann-fold domains"/>
    <property type="match status" value="1"/>
</dbReference>
<proteinExistence type="predicted"/>
<reference evidence="2 3" key="1">
    <citation type="submission" date="2015-11" db="EMBL/GenBank/DDBJ databases">
        <title>Genomic Taxonomy of the Vibrionaceae.</title>
        <authorList>
            <person name="Gomez-Gil B."/>
            <person name="Enciso-Ibarra J."/>
        </authorList>
    </citation>
    <scope>NUCLEOTIDE SEQUENCE [LARGE SCALE GENOMIC DNA]</scope>
    <source>
        <strain evidence="2 3">CAIM 912</strain>
    </source>
</reference>
<dbReference type="Pfam" id="PF01408">
    <property type="entry name" value="GFO_IDH_MocA"/>
    <property type="match status" value="1"/>
</dbReference>
<dbReference type="GO" id="GO:0000166">
    <property type="term" value="F:nucleotide binding"/>
    <property type="evidence" value="ECO:0007669"/>
    <property type="project" value="InterPro"/>
</dbReference>
<dbReference type="PANTHER" id="PTHR43708:SF4">
    <property type="entry name" value="OXIDOREDUCTASE YCEM-RELATED"/>
    <property type="match status" value="1"/>
</dbReference>
<dbReference type="Gene3D" id="3.40.50.720">
    <property type="entry name" value="NAD(P)-binding Rossmann-like Domain"/>
    <property type="match status" value="1"/>
</dbReference>
<dbReference type="AlphaFoldDB" id="A0A135I9Z4"/>
<dbReference type="RefSeq" id="WP_067413440.1">
    <property type="nucleotide sequence ID" value="NZ_LNTY01000025.1"/>
</dbReference>
<protein>
    <recommendedName>
        <fullName evidence="1">Gfo/Idh/MocA-like oxidoreductase N-terminal domain-containing protein</fullName>
    </recommendedName>
</protein>
<dbReference type="EMBL" id="LNTY01000025">
    <property type="protein sequence ID" value="KXF82269.1"/>
    <property type="molecule type" value="Genomic_DNA"/>
</dbReference>
<comment type="caution">
    <text evidence="2">The sequence shown here is derived from an EMBL/GenBank/DDBJ whole genome shotgun (WGS) entry which is preliminary data.</text>
</comment>
<dbReference type="OrthoDB" id="9781031at2"/>
<sequence length="300" mass="34166">MRLAVIGLGDIATKAYLPLLTRMPDLELVFCTRNPEKLVAVASEYRIEETCRDYHDLLEMNINGVMIHTSSETHAAIATFFMEQGIPVFVDKPATLNFADYQKLHDLSEHKSVPLFVGFNRRYIPLWNTLVGRNDLRTLTWHKHRLNLTGKAQDFIFDDMIHVIDSLNIHGNIDQQDIQVVCQKAGGDIAMINLSWKENGTLFNGQMNRQFGKTCESVSLAFENEAYQFNGFLKGEKFENGTAQTVELADWTDTLASKGFKAMLEDWVNVVASGRMDEKVKQRNLSTHAFCDWLLDEVNL</sequence>
<dbReference type="InterPro" id="IPR000683">
    <property type="entry name" value="Gfo/Idh/MocA-like_OxRdtase_N"/>
</dbReference>
<name>A0A135I9Z4_9GAMM</name>
<organism evidence="2 3">
    <name type="scientific">Enterovibrio coralii</name>
    <dbReference type="NCBI Taxonomy" id="294935"/>
    <lineage>
        <taxon>Bacteria</taxon>
        <taxon>Pseudomonadati</taxon>
        <taxon>Pseudomonadota</taxon>
        <taxon>Gammaproteobacteria</taxon>
        <taxon>Vibrionales</taxon>
        <taxon>Vibrionaceae</taxon>
        <taxon>Enterovibrio</taxon>
    </lineage>
</organism>
<dbReference type="STRING" id="294935.ATN88_08800"/>
<keyword evidence="3" id="KW-1185">Reference proteome</keyword>
<dbReference type="InterPro" id="IPR051317">
    <property type="entry name" value="Gfo/Idh/MocA_oxidoreduct"/>
</dbReference>
<feature type="domain" description="Gfo/Idh/MocA-like oxidoreductase N-terminal" evidence="1">
    <location>
        <begin position="2"/>
        <end position="119"/>
    </location>
</feature>
<dbReference type="PANTHER" id="PTHR43708">
    <property type="entry name" value="CONSERVED EXPRESSED OXIDOREDUCTASE (EUROFUNG)"/>
    <property type="match status" value="1"/>
</dbReference>
<accession>A0A135I9Z4</accession>